<evidence type="ECO:0000256" key="1">
    <source>
        <dbReference type="ARBA" id="ARBA00004141"/>
    </source>
</evidence>
<dbReference type="PRINTS" id="PR00164">
    <property type="entry name" value="ABC2TRNSPORT"/>
</dbReference>
<feature type="transmembrane region" description="Helical" evidence="5">
    <location>
        <begin position="93"/>
        <end position="121"/>
    </location>
</feature>
<feature type="transmembrane region" description="Helical" evidence="5">
    <location>
        <begin position="127"/>
        <end position="148"/>
    </location>
</feature>
<comment type="similarity">
    <text evidence="5">Belongs to the ABC-2 integral membrane protein family.</text>
</comment>
<dbReference type="InterPro" id="IPR047817">
    <property type="entry name" value="ABC2_TM_bact-type"/>
</dbReference>
<comment type="caution">
    <text evidence="7">The sequence shown here is derived from an EMBL/GenBank/DDBJ whole genome shotgun (WGS) entry which is preliminary data.</text>
</comment>
<dbReference type="PIRSF" id="PIRSF006648">
    <property type="entry name" value="DrrB"/>
    <property type="match status" value="1"/>
</dbReference>
<evidence type="ECO:0000313" key="7">
    <source>
        <dbReference type="EMBL" id="EON72091.1"/>
    </source>
</evidence>
<dbReference type="PANTHER" id="PTHR43027:SF1">
    <property type="entry name" value="DOXORUBICIN RESISTANCE ABC TRANSPORTER PERMEASE PROTEIN DRRC-RELATED"/>
    <property type="match status" value="1"/>
</dbReference>
<dbReference type="EMBL" id="AQPX01000020">
    <property type="protein sequence ID" value="EON72091.1"/>
    <property type="molecule type" value="Genomic_DNA"/>
</dbReference>
<organism evidence="7 8">
    <name type="scientific">Lysinibacillus sphaericus OT4b.31</name>
    <dbReference type="NCBI Taxonomy" id="1285586"/>
    <lineage>
        <taxon>Bacteria</taxon>
        <taxon>Bacillati</taxon>
        <taxon>Bacillota</taxon>
        <taxon>Bacilli</taxon>
        <taxon>Bacillales</taxon>
        <taxon>Bacillaceae</taxon>
        <taxon>Lysinibacillus</taxon>
    </lineage>
</organism>
<feature type="transmembrane region" description="Helical" evidence="5">
    <location>
        <begin position="50"/>
        <end position="72"/>
    </location>
</feature>
<feature type="transmembrane region" description="Helical" evidence="5">
    <location>
        <begin position="212"/>
        <end position="234"/>
    </location>
</feature>
<keyword evidence="5" id="KW-1003">Cell membrane</keyword>
<dbReference type="PATRIC" id="fig|1285586.5.peg.2894"/>
<dbReference type="eggNOG" id="COG1511">
    <property type="taxonomic scope" value="Bacteria"/>
</dbReference>
<dbReference type="InterPro" id="IPR052902">
    <property type="entry name" value="ABC-2_transporter"/>
</dbReference>
<dbReference type="HOGENOM" id="CLU_099748_0_0_9"/>
<name>R7ZDM6_LYSSH</name>
<reference evidence="7 8" key="1">
    <citation type="submission" date="2013-04" db="EMBL/GenBank/DDBJ databases">
        <title>Draft genome of the heavy metal tolerant bacterium Lysinibacillus sphaericus strain OT4b.31.</title>
        <authorList>
            <person name="Pena-Montenegro T.D."/>
            <person name="Dussan J."/>
        </authorList>
    </citation>
    <scope>NUCLEOTIDE SEQUENCE [LARGE SCALE GENOMIC DNA]</scope>
    <source>
        <strain evidence="7 8">OT4b.31</strain>
    </source>
</reference>
<evidence type="ECO:0000313" key="8">
    <source>
        <dbReference type="Proteomes" id="UP000013911"/>
    </source>
</evidence>
<keyword evidence="3 5" id="KW-1133">Transmembrane helix</keyword>
<dbReference type="InterPro" id="IPR013525">
    <property type="entry name" value="ABC2_TM"/>
</dbReference>
<evidence type="ECO:0000256" key="5">
    <source>
        <dbReference type="RuleBase" id="RU361157"/>
    </source>
</evidence>
<gene>
    <name evidence="7" type="ORF">H131_14143</name>
</gene>
<feature type="transmembrane region" description="Helical" evidence="5">
    <location>
        <begin position="18"/>
        <end position="38"/>
    </location>
</feature>
<dbReference type="AlphaFoldDB" id="R7ZDM6"/>
<keyword evidence="5" id="KW-0813">Transport</keyword>
<dbReference type="GO" id="GO:0140359">
    <property type="term" value="F:ABC-type transporter activity"/>
    <property type="evidence" value="ECO:0007669"/>
    <property type="project" value="InterPro"/>
</dbReference>
<evidence type="ECO:0000256" key="3">
    <source>
        <dbReference type="ARBA" id="ARBA00022989"/>
    </source>
</evidence>
<comment type="subcellular location">
    <subcellularLocation>
        <location evidence="5">Cell membrane</location>
        <topology evidence="5">Multi-pass membrane protein</topology>
    </subcellularLocation>
    <subcellularLocation>
        <location evidence="1">Membrane</location>
        <topology evidence="1">Multi-pass membrane protein</topology>
    </subcellularLocation>
</comment>
<dbReference type="GO" id="GO:0043190">
    <property type="term" value="C:ATP-binding cassette (ABC) transporter complex"/>
    <property type="evidence" value="ECO:0007669"/>
    <property type="project" value="InterPro"/>
</dbReference>
<evidence type="ECO:0000259" key="6">
    <source>
        <dbReference type="PROSITE" id="PS51012"/>
    </source>
</evidence>
<proteinExistence type="inferred from homology"/>
<keyword evidence="2 5" id="KW-0812">Transmembrane</keyword>
<feature type="domain" description="ABC transmembrane type-2" evidence="6">
    <location>
        <begin position="18"/>
        <end position="237"/>
    </location>
</feature>
<evidence type="ECO:0000256" key="4">
    <source>
        <dbReference type="ARBA" id="ARBA00023136"/>
    </source>
</evidence>
<dbReference type="Pfam" id="PF01061">
    <property type="entry name" value="ABC2_membrane"/>
    <property type="match status" value="1"/>
</dbReference>
<dbReference type="RefSeq" id="WP_010859765.1">
    <property type="nucleotide sequence ID" value="NZ_KB933398.1"/>
</dbReference>
<dbReference type="PROSITE" id="PS51012">
    <property type="entry name" value="ABC_TM2"/>
    <property type="match status" value="1"/>
</dbReference>
<dbReference type="InterPro" id="IPR000412">
    <property type="entry name" value="ABC_2_transport"/>
</dbReference>
<dbReference type="Proteomes" id="UP000013911">
    <property type="component" value="Unassembled WGS sequence"/>
</dbReference>
<evidence type="ECO:0000256" key="2">
    <source>
        <dbReference type="ARBA" id="ARBA00022692"/>
    </source>
</evidence>
<sequence>MAAIFATRNHKEIVRDPLTLLFGIGLPVLLMGLFSVMQKNTPISLYEINNLTPGVIIFGFSFLTLFSGMLLGKDKSTSFLMRIFASPMSAADYIIGYVLPLLAIAALQISVCILAALFLGLSLNLSVLFMGIVLIVISLLYIGLGLLLGTIFTDKQVGGIFAIFVNVTTWLSGIWFQLDMMGDTFHSIARLLPFVHAVDAARAVLSGQYQDIFIPLAIVFGYTTIIFITAILGFKQKMKSKY</sequence>
<keyword evidence="4 5" id="KW-0472">Membrane</keyword>
<feature type="transmembrane region" description="Helical" evidence="5">
    <location>
        <begin position="160"/>
        <end position="178"/>
    </location>
</feature>
<dbReference type="PANTHER" id="PTHR43027">
    <property type="entry name" value="DOXORUBICIN RESISTANCE ABC TRANSPORTER PERMEASE PROTEIN DRRC-RELATED"/>
    <property type="match status" value="1"/>
</dbReference>
<protein>
    <recommendedName>
        <fullName evidence="5">Transport permease protein</fullName>
    </recommendedName>
</protein>
<accession>R7ZDM6</accession>